<feature type="transmembrane region" description="Helical" evidence="8">
    <location>
        <begin position="618"/>
        <end position="639"/>
    </location>
</feature>
<dbReference type="AlphaFoldDB" id="A0A2I2KVB5"/>
<dbReference type="Gene3D" id="2.130.10.10">
    <property type="entry name" value="YVTN repeat-like/Quinoprotein amine dehydrogenase"/>
    <property type="match status" value="2"/>
</dbReference>
<feature type="repeat" description="WD" evidence="5">
    <location>
        <begin position="883"/>
        <end position="924"/>
    </location>
</feature>
<keyword evidence="2" id="KW-0677">Repeat</keyword>
<dbReference type="SMART" id="SM00220">
    <property type="entry name" value="S_TKc"/>
    <property type="match status" value="1"/>
</dbReference>
<evidence type="ECO:0000256" key="7">
    <source>
        <dbReference type="SAM" id="MobiDB-lite"/>
    </source>
</evidence>
<dbReference type="PROSITE" id="PS00678">
    <property type="entry name" value="WD_REPEATS_1"/>
    <property type="match status" value="5"/>
</dbReference>
<keyword evidence="8" id="KW-0472">Membrane</keyword>
<keyword evidence="4 6" id="KW-0067">ATP-binding</keyword>
<dbReference type="Pfam" id="PF00400">
    <property type="entry name" value="WD40"/>
    <property type="match status" value="7"/>
</dbReference>
<evidence type="ECO:0000256" key="3">
    <source>
        <dbReference type="ARBA" id="ARBA00022741"/>
    </source>
</evidence>
<dbReference type="InterPro" id="IPR036322">
    <property type="entry name" value="WD40_repeat_dom_sf"/>
</dbReference>
<gene>
    <name evidence="10" type="ORF">FRACA_3510002</name>
</gene>
<evidence type="ECO:0000313" key="11">
    <source>
        <dbReference type="Proteomes" id="UP000234331"/>
    </source>
</evidence>
<sequence length="1041" mass="107336">MAQVVAQVAAGVVPAPPGPVEPGAGGGEPSAASSGGEPSGAGGTTARVTSPPWAGRSRPGGPTTPVGWSGSTGGTRPGGTGPGGPIAPLERDDPIDLDRVELLGRLGEGGMGTVFLGRGRPNAPGYAGRLVAAKVIRPDLARVSEFRARFRREADIARRVARFCTAEVLDVVDPPDGLPYLVTEYIDGLTLAQSVATEGPLRSADLERLAVSVAAALTSIHGAGMVHRDLKPSNVLLSSLGPRVIDFGIARALDAQTMLSQEIQRIGTPAFMAPEQANGEPVTAAADVFAWGGLVTYAGTGSFPFGDGPTPVQLYRVVHREPLLDGLDPALRPIVEEAMRKDPAARPSAQELFLRLVGMGPSTHPDPDLTRVLHSSVPIATPPQRTDTGAGPSDPGRPGRAASTGAAPAPGDRASGTPRPHARAWPGPDAGQAAVQSGPGAAGRPHTGGTGSSPDHGSGSGDVDGVGGGYATRTGPRPSAGAGAGQASGTGREVAHDAAGPAAWPDSAGSAGFADPTRSAESARSVHSAHSARIADSARFTDSAGIAGSERFADSPRLAHPAGPADRTGFADPAGFAMPGTLGAAAGGDGSGGTAVGVGPAPTEPATRPHRRWSRRRVALLAAPVLAVLLITALVPLALTSGGDVRPSRQETAARVALAAEAVRNSDADLAARLSLAAYRISPVREARAALRTSFASATATVLPGHTASALGVDISPNGRLLASTGADDLVALWSIADRAHPERLATLNAHHSWVLDAAFSPDNRLLATVSYDRSAILWDVSDPRHPVQLSVILGHDGWVLDAAFSPDGRILATSGYDNTARLWDVTDPRRPRELSVLDRHTSWVNEVAFSPDGRLLATASADRTARLWDVADPRHPRPLAAITAHTDYVWTVAFSPDGRRLATGGYDGTARLWDIADPSRPKAVASFPADEKWVFDLAFSPDGRTLATAGWDTTVHLWDVSGPGRPPSIGTINGHGDWIQAVDWTPDGSGIATASDDYTVRISRVDDASLIAAACADPSKEISAAEWRRYISDVPYQPVC</sequence>
<feature type="region of interest" description="Disordered" evidence="7">
    <location>
        <begin position="1"/>
        <end position="93"/>
    </location>
</feature>
<dbReference type="InterPro" id="IPR011009">
    <property type="entry name" value="Kinase-like_dom_sf"/>
</dbReference>
<dbReference type="InterPro" id="IPR017441">
    <property type="entry name" value="Protein_kinase_ATP_BS"/>
</dbReference>
<dbReference type="GO" id="GO:0004672">
    <property type="term" value="F:protein kinase activity"/>
    <property type="evidence" value="ECO:0007669"/>
    <property type="project" value="InterPro"/>
</dbReference>
<proteinExistence type="predicted"/>
<dbReference type="InterPro" id="IPR019775">
    <property type="entry name" value="WD40_repeat_CS"/>
</dbReference>
<feature type="binding site" evidence="6">
    <location>
        <position position="134"/>
    </location>
    <ligand>
        <name>ATP</name>
        <dbReference type="ChEBI" id="CHEBI:30616"/>
    </ligand>
</feature>
<keyword evidence="10" id="KW-0418">Kinase</keyword>
<dbReference type="PANTHER" id="PTHR19848">
    <property type="entry name" value="WD40 REPEAT PROTEIN"/>
    <property type="match status" value="1"/>
</dbReference>
<dbReference type="CDD" id="cd14014">
    <property type="entry name" value="STKc_PknB_like"/>
    <property type="match status" value="1"/>
</dbReference>
<dbReference type="CDD" id="cd00200">
    <property type="entry name" value="WD40"/>
    <property type="match status" value="1"/>
</dbReference>
<dbReference type="SUPFAM" id="SSF56112">
    <property type="entry name" value="Protein kinase-like (PK-like)"/>
    <property type="match status" value="1"/>
</dbReference>
<dbReference type="GO" id="GO:0005524">
    <property type="term" value="F:ATP binding"/>
    <property type="evidence" value="ECO:0007669"/>
    <property type="project" value="UniProtKB-UniRule"/>
</dbReference>
<feature type="repeat" description="WD" evidence="5">
    <location>
        <begin position="748"/>
        <end position="789"/>
    </location>
</feature>
<accession>A0A2I2KVB5</accession>
<dbReference type="InterPro" id="IPR008271">
    <property type="entry name" value="Ser/Thr_kinase_AS"/>
</dbReference>
<name>A0A2I2KVB5_9ACTN</name>
<dbReference type="EMBL" id="FZMO01000281">
    <property type="protein sequence ID" value="SNQ49613.1"/>
    <property type="molecule type" value="Genomic_DNA"/>
</dbReference>
<protein>
    <submittedName>
        <fullName evidence="10">Protein kinase with WD domain</fullName>
    </submittedName>
</protein>
<feature type="compositionally biased region" description="Low complexity" evidence="7">
    <location>
        <begin position="519"/>
        <end position="532"/>
    </location>
</feature>
<dbReference type="PROSITE" id="PS50294">
    <property type="entry name" value="WD_REPEATS_REGION"/>
    <property type="match status" value="7"/>
</dbReference>
<dbReference type="SUPFAM" id="SSF50978">
    <property type="entry name" value="WD40 repeat-like"/>
    <property type="match status" value="1"/>
</dbReference>
<dbReference type="InterPro" id="IPR015943">
    <property type="entry name" value="WD40/YVTN_repeat-like_dom_sf"/>
</dbReference>
<dbReference type="InterPro" id="IPR000719">
    <property type="entry name" value="Prot_kinase_dom"/>
</dbReference>
<dbReference type="SMART" id="SM00320">
    <property type="entry name" value="WD40"/>
    <property type="match status" value="7"/>
</dbReference>
<dbReference type="PANTHER" id="PTHR19848:SF8">
    <property type="entry name" value="F-BOX AND WD REPEAT DOMAIN CONTAINING 7"/>
    <property type="match status" value="1"/>
</dbReference>
<keyword evidence="10" id="KW-0808">Transferase</keyword>
<evidence type="ECO:0000256" key="2">
    <source>
        <dbReference type="ARBA" id="ARBA00022737"/>
    </source>
</evidence>
<evidence type="ECO:0000256" key="8">
    <source>
        <dbReference type="SAM" id="Phobius"/>
    </source>
</evidence>
<dbReference type="PROSITE" id="PS50011">
    <property type="entry name" value="PROTEIN_KINASE_DOM"/>
    <property type="match status" value="1"/>
</dbReference>
<feature type="domain" description="Protein kinase" evidence="9">
    <location>
        <begin position="100"/>
        <end position="367"/>
    </location>
</feature>
<dbReference type="Pfam" id="PF00069">
    <property type="entry name" value="Pkinase"/>
    <property type="match status" value="1"/>
</dbReference>
<feature type="repeat" description="WD" evidence="5">
    <location>
        <begin position="838"/>
        <end position="871"/>
    </location>
</feature>
<dbReference type="PRINTS" id="PR00320">
    <property type="entry name" value="GPROTEINBRPT"/>
</dbReference>
<evidence type="ECO:0000256" key="4">
    <source>
        <dbReference type="ARBA" id="ARBA00022840"/>
    </source>
</evidence>
<dbReference type="PROSITE" id="PS00108">
    <property type="entry name" value="PROTEIN_KINASE_ST"/>
    <property type="match status" value="1"/>
</dbReference>
<keyword evidence="11" id="KW-1185">Reference proteome</keyword>
<dbReference type="Gene3D" id="1.10.510.10">
    <property type="entry name" value="Transferase(Phosphotransferase) domain 1"/>
    <property type="match status" value="1"/>
</dbReference>
<feature type="compositionally biased region" description="Gly residues" evidence="7">
    <location>
        <begin position="585"/>
        <end position="596"/>
    </location>
</feature>
<dbReference type="PROSITE" id="PS50082">
    <property type="entry name" value="WD_REPEATS_2"/>
    <property type="match status" value="7"/>
</dbReference>
<feature type="repeat" description="WD" evidence="5">
    <location>
        <begin position="973"/>
        <end position="1014"/>
    </location>
</feature>
<organism evidence="10 11">
    <name type="scientific">Frankia canadensis</name>
    <dbReference type="NCBI Taxonomy" id="1836972"/>
    <lineage>
        <taxon>Bacteria</taxon>
        <taxon>Bacillati</taxon>
        <taxon>Actinomycetota</taxon>
        <taxon>Actinomycetes</taxon>
        <taxon>Frankiales</taxon>
        <taxon>Frankiaceae</taxon>
        <taxon>Frankia</taxon>
    </lineage>
</organism>
<feature type="repeat" description="WD" evidence="5">
    <location>
        <begin position="928"/>
        <end position="962"/>
    </location>
</feature>
<keyword evidence="8" id="KW-1133">Transmembrane helix</keyword>
<feature type="compositionally biased region" description="Gly residues" evidence="7">
    <location>
        <begin position="458"/>
        <end position="470"/>
    </location>
</feature>
<evidence type="ECO:0000313" key="10">
    <source>
        <dbReference type="EMBL" id="SNQ49613.1"/>
    </source>
</evidence>
<evidence type="ECO:0000256" key="1">
    <source>
        <dbReference type="ARBA" id="ARBA00022574"/>
    </source>
</evidence>
<feature type="region of interest" description="Disordered" evidence="7">
    <location>
        <begin position="551"/>
        <end position="612"/>
    </location>
</feature>
<feature type="compositionally biased region" description="Low complexity" evidence="7">
    <location>
        <begin position="1"/>
        <end position="13"/>
    </location>
</feature>
<feature type="region of interest" description="Disordered" evidence="7">
    <location>
        <begin position="379"/>
        <end position="532"/>
    </location>
</feature>
<dbReference type="PROSITE" id="PS00107">
    <property type="entry name" value="PROTEIN_KINASE_ATP"/>
    <property type="match status" value="1"/>
</dbReference>
<feature type="repeat" description="WD" evidence="5">
    <location>
        <begin position="703"/>
        <end position="736"/>
    </location>
</feature>
<feature type="compositionally biased region" description="Gly residues" evidence="7">
    <location>
        <begin position="70"/>
        <end position="84"/>
    </location>
</feature>
<dbReference type="InterPro" id="IPR001680">
    <property type="entry name" value="WD40_rpt"/>
</dbReference>
<reference evidence="10 11" key="1">
    <citation type="submission" date="2017-06" db="EMBL/GenBank/DDBJ databases">
        <authorList>
            <person name="Kim H.J."/>
            <person name="Triplett B.A."/>
        </authorList>
    </citation>
    <scope>NUCLEOTIDE SEQUENCE [LARGE SCALE GENOMIC DNA]</scope>
    <source>
        <strain evidence="10">FRACA_ARgP5</strain>
    </source>
</reference>
<evidence type="ECO:0000256" key="5">
    <source>
        <dbReference type="PROSITE-ProRule" id="PRU00221"/>
    </source>
</evidence>
<dbReference type="Gene3D" id="3.30.200.20">
    <property type="entry name" value="Phosphorylase Kinase, domain 1"/>
    <property type="match status" value="1"/>
</dbReference>
<keyword evidence="3 6" id="KW-0547">Nucleotide-binding</keyword>
<keyword evidence="1 5" id="KW-0853">WD repeat</keyword>
<dbReference type="Proteomes" id="UP000234331">
    <property type="component" value="Unassembled WGS sequence"/>
</dbReference>
<evidence type="ECO:0000256" key="6">
    <source>
        <dbReference type="PROSITE-ProRule" id="PRU10141"/>
    </source>
</evidence>
<dbReference type="InterPro" id="IPR020472">
    <property type="entry name" value="WD40_PAC1"/>
</dbReference>
<keyword evidence="8" id="KW-0812">Transmembrane</keyword>
<evidence type="ECO:0000259" key="9">
    <source>
        <dbReference type="PROSITE" id="PS50011"/>
    </source>
</evidence>
<feature type="repeat" description="WD" evidence="5">
    <location>
        <begin position="793"/>
        <end position="834"/>
    </location>
</feature>